<proteinExistence type="predicted"/>
<evidence type="ECO:0008006" key="13">
    <source>
        <dbReference type="Google" id="ProtNLM"/>
    </source>
</evidence>
<evidence type="ECO:0000256" key="3">
    <source>
        <dbReference type="ARBA" id="ARBA00023157"/>
    </source>
</evidence>
<dbReference type="EMBL" id="VHII01000019">
    <property type="protein sequence ID" value="KAF1375605.1"/>
    <property type="molecule type" value="Genomic_DNA"/>
</dbReference>
<keyword evidence="1 7" id="KW-0732">Signal</keyword>
<evidence type="ECO:0000256" key="2">
    <source>
        <dbReference type="ARBA" id="ARBA00022737"/>
    </source>
</evidence>
<dbReference type="Gene3D" id="2.60.40.3210">
    <property type="entry name" value="Zona pellucida, ZP-N domain"/>
    <property type="match status" value="1"/>
</dbReference>
<dbReference type="Gene3D" id="4.10.410.20">
    <property type="match status" value="2"/>
</dbReference>
<dbReference type="CDD" id="cd00041">
    <property type="entry name" value="CUB"/>
    <property type="match status" value="2"/>
</dbReference>
<evidence type="ECO:0000259" key="8">
    <source>
        <dbReference type="PROSITE" id="PS01180"/>
    </source>
</evidence>
<dbReference type="PROSITE" id="PS01180">
    <property type="entry name" value="CUB"/>
    <property type="match status" value="2"/>
</dbReference>
<evidence type="ECO:0000313" key="11">
    <source>
        <dbReference type="EMBL" id="KAF1375605.1"/>
    </source>
</evidence>
<feature type="chain" id="PRO_5025359917" description="Deleted in malignant brain tumors 1 protein" evidence="7">
    <location>
        <begin position="19"/>
        <end position="827"/>
    </location>
</feature>
<reference evidence="11 12" key="1">
    <citation type="submission" date="2019-06" db="EMBL/GenBank/DDBJ databases">
        <title>A chromosome-scale genome assembly of the European perch, Perca fluviatilis.</title>
        <authorList>
            <person name="Roques C."/>
            <person name="Zahm M."/>
            <person name="Cabau C."/>
            <person name="Klopp C."/>
            <person name="Bouchez O."/>
            <person name="Donnadieu C."/>
            <person name="Kuhl H."/>
            <person name="Gislard M."/>
            <person name="Guendouz S."/>
            <person name="Journot L."/>
            <person name="Haffray P."/>
            <person name="Bestin A."/>
            <person name="Morvezen R."/>
            <person name="Feron R."/>
            <person name="Wen M."/>
            <person name="Jouanno E."/>
            <person name="Herpin A."/>
            <person name="Schartl M."/>
            <person name="Postlethwait J."/>
            <person name="Schaerlinger B."/>
            <person name="Chardard D."/>
            <person name="Lecocq T."/>
            <person name="Poncet C."/>
            <person name="Jaffrelo L."/>
            <person name="Lampietro C."/>
            <person name="Guiguen Y."/>
        </authorList>
    </citation>
    <scope>NUCLEOTIDE SEQUENCE [LARGE SCALE GENOMIC DNA]</scope>
    <source>
        <tissue evidence="11">Blood</tissue>
    </source>
</reference>
<name>A0A6A5E8X9_PERFL</name>
<evidence type="ECO:0000256" key="5">
    <source>
        <dbReference type="PROSITE-ProRule" id="PRU00059"/>
    </source>
</evidence>
<dbReference type="Gene3D" id="2.60.120.290">
    <property type="entry name" value="Spermadhesin, CUB domain"/>
    <property type="match status" value="2"/>
</dbReference>
<feature type="domain" description="SMB" evidence="9">
    <location>
        <begin position="340"/>
        <end position="379"/>
    </location>
</feature>
<keyword evidence="12" id="KW-1185">Reference proteome</keyword>
<gene>
    <name evidence="11" type="ORF">PFLUV_G00221920</name>
</gene>
<dbReference type="FunFam" id="2.60.120.290:FF:000013">
    <property type="entry name" value="Membrane frizzled-related protein"/>
    <property type="match status" value="1"/>
</dbReference>
<dbReference type="InterPro" id="IPR048290">
    <property type="entry name" value="ZP_chr"/>
</dbReference>
<feature type="signal peptide" evidence="7">
    <location>
        <begin position="1"/>
        <end position="18"/>
    </location>
</feature>
<dbReference type="SMART" id="SM00042">
    <property type="entry name" value="CUB"/>
    <property type="match status" value="2"/>
</dbReference>
<accession>A0A6A5E8X9</accession>
<feature type="domain" description="CUB" evidence="8">
    <location>
        <begin position="54"/>
        <end position="164"/>
    </location>
</feature>
<dbReference type="PROSITE" id="PS51034">
    <property type="entry name" value="ZP_2"/>
    <property type="match status" value="1"/>
</dbReference>
<evidence type="ECO:0000256" key="7">
    <source>
        <dbReference type="SAM" id="SignalP"/>
    </source>
</evidence>
<dbReference type="OrthoDB" id="10063988at2759"/>
<dbReference type="PANTHER" id="PTHR14002:SF38">
    <property type="entry name" value="CUB AND ZONA PELLUCIDA-LIKE DOMAIN-CONTAINING PROTEIN 1"/>
    <property type="match status" value="1"/>
</dbReference>
<keyword evidence="4" id="KW-0325">Glycoprotein</keyword>
<dbReference type="InterPro" id="IPR036024">
    <property type="entry name" value="Somatomedin_B-like_dom_sf"/>
</dbReference>
<comment type="caution">
    <text evidence="11">The sequence shown here is derived from an EMBL/GenBank/DDBJ whole genome shotgun (WGS) entry which is preliminary data.</text>
</comment>
<feature type="domain" description="SMB" evidence="9">
    <location>
        <begin position="165"/>
        <end position="205"/>
    </location>
</feature>
<dbReference type="Gene3D" id="2.60.40.4100">
    <property type="entry name" value="Zona pellucida, ZP-C domain"/>
    <property type="match status" value="1"/>
</dbReference>
<sequence>MWTLLVLCSVIASHGVQSAGRFQTTEEINPTTDYPVDTTYADGVTDSAVAGVRCGSQFYGSGGTFYSPNYPGLYPPNANCIWNITPGSQIVQLDFPILNIEDHPTCGFDAIYVYDGPSTSYRLLGKVCGTNTTTFHSTGTSLTVRFKSDGSVSRPGFRADFQVVTGGSCRYNCGYQVGNCSCSSSCRGNCCPDYEDYCLSTSEPTVTAQPSCLYNCGWYLGSCSCTSSCQYYGNCCHDYHYYCPTTTDSPPSTAQPSCYNNCGWDLGSCSCSSSCQYYGNCCYDYNSTCMSTTSSPTTAQPSCYNNCGRHMGSCSCSSSCQYNGNCCYDYYSYCPSYTTDQPSCRYNCGRHMGSCSCSSSCLYNGNCCYDYYSYCPSTTTDQPSCRYNCGRYMGSCSCSSSCQYNGNCCYDYYSYCSVTTNMPTTVKPCGGSLFGSGTFSSPNHPNYYHDNAYCVWQLSAPYDQRIFLAFTYLQLENCCSCDYISIYDGPSVSSRYLGKVCNNSLSSFYSTSNYLTVLFRTDGSVVGRGFKADFITSLPPSSGRVDCSSDNMIIVIERTYLNSLGYDGHSLYLNDPHCRPQVSTYQVVFNFAINTCGNIRKFESGRVVYTNTLRAYASSSGEITRQSHFKMNVGCRMEQDSVAQIMYVVEHHNNSSITGTGRFNTSMDFYTSSSFYYKVTQVPYEVTLNQNLYVQVGLRRGDSSLVLFLDTCVTSPSPHDFQTRSYYLVRNGCPVDNTYGSYITGTHAYARFTFKAFQFLRATESVYIQCKVLICQASDYNSRCRRGCNKRVARDLGSEHDSQTLVLGPIKLKEPEKKEETHKQDKA</sequence>
<evidence type="ECO:0000259" key="10">
    <source>
        <dbReference type="PROSITE" id="PS51034"/>
    </source>
</evidence>
<feature type="domain" description="CUB" evidence="8">
    <location>
        <begin position="416"/>
        <end position="537"/>
    </location>
</feature>
<evidence type="ECO:0000256" key="1">
    <source>
        <dbReference type="ARBA" id="ARBA00022729"/>
    </source>
</evidence>
<comment type="caution">
    <text evidence="5">Lacks conserved residue(s) required for the propagation of feature annotation.</text>
</comment>
<feature type="domain" description="ZP" evidence="10">
    <location>
        <begin position="546"/>
        <end position="791"/>
    </location>
</feature>
<dbReference type="Pfam" id="PF00100">
    <property type="entry name" value="Zona_pellucida"/>
    <property type="match status" value="1"/>
</dbReference>
<feature type="domain" description="SMB" evidence="9">
    <location>
        <begin position="208"/>
        <end position="247"/>
    </location>
</feature>
<feature type="domain" description="SMB" evidence="9">
    <location>
        <begin position="299"/>
        <end position="338"/>
    </location>
</feature>
<dbReference type="Proteomes" id="UP000465112">
    <property type="component" value="Chromosome 19"/>
</dbReference>
<dbReference type="InterPro" id="IPR000859">
    <property type="entry name" value="CUB_dom"/>
</dbReference>
<dbReference type="FunFam" id="2.60.40.4100:FF:000005">
    <property type="entry name" value="Deleted in malignant brain tumors 1"/>
    <property type="match status" value="1"/>
</dbReference>
<dbReference type="SUPFAM" id="SSF49854">
    <property type="entry name" value="Spermadhesin, CUB domain"/>
    <property type="match status" value="2"/>
</dbReference>
<feature type="region of interest" description="Disordered" evidence="6">
    <location>
        <begin position="807"/>
        <end position="827"/>
    </location>
</feature>
<keyword evidence="3" id="KW-1015">Disulfide bond</keyword>
<protein>
    <recommendedName>
        <fullName evidence="13">Deleted in malignant brain tumors 1 protein</fullName>
    </recommendedName>
</protein>
<dbReference type="SMART" id="SM00201">
    <property type="entry name" value="SO"/>
    <property type="match status" value="6"/>
</dbReference>
<dbReference type="PROSITE" id="PS00524">
    <property type="entry name" value="SMB_1"/>
    <property type="match status" value="5"/>
</dbReference>
<evidence type="ECO:0000256" key="6">
    <source>
        <dbReference type="SAM" id="MobiDB-lite"/>
    </source>
</evidence>
<organism evidence="11 12">
    <name type="scientific">Perca fluviatilis</name>
    <name type="common">European perch</name>
    <dbReference type="NCBI Taxonomy" id="8168"/>
    <lineage>
        <taxon>Eukaryota</taxon>
        <taxon>Metazoa</taxon>
        <taxon>Chordata</taxon>
        <taxon>Craniata</taxon>
        <taxon>Vertebrata</taxon>
        <taxon>Euteleostomi</taxon>
        <taxon>Actinopterygii</taxon>
        <taxon>Neopterygii</taxon>
        <taxon>Teleostei</taxon>
        <taxon>Neoteleostei</taxon>
        <taxon>Acanthomorphata</taxon>
        <taxon>Eupercaria</taxon>
        <taxon>Perciformes</taxon>
        <taxon>Percoidei</taxon>
        <taxon>Percidae</taxon>
        <taxon>Percinae</taxon>
        <taxon>Perca</taxon>
    </lineage>
</organism>
<dbReference type="FunFam" id="2.60.120.290:FF:000005">
    <property type="entry name" value="Procollagen C-endopeptidase enhancer 1"/>
    <property type="match status" value="1"/>
</dbReference>
<evidence type="ECO:0000259" key="9">
    <source>
        <dbReference type="PROSITE" id="PS50958"/>
    </source>
</evidence>
<evidence type="ECO:0000256" key="4">
    <source>
        <dbReference type="ARBA" id="ARBA00023180"/>
    </source>
</evidence>
<dbReference type="InterPro" id="IPR035914">
    <property type="entry name" value="Sperma_CUB_dom_sf"/>
</dbReference>
<dbReference type="InterPro" id="IPR001212">
    <property type="entry name" value="Somatomedin_B_dom"/>
</dbReference>
<dbReference type="Pfam" id="PF00431">
    <property type="entry name" value="CUB"/>
    <property type="match status" value="2"/>
</dbReference>
<feature type="domain" description="SMB" evidence="9">
    <location>
        <begin position="381"/>
        <end position="420"/>
    </location>
</feature>
<dbReference type="SMART" id="SM00241">
    <property type="entry name" value="ZP"/>
    <property type="match status" value="1"/>
</dbReference>
<dbReference type="InterPro" id="IPR055355">
    <property type="entry name" value="ZP-C"/>
</dbReference>
<keyword evidence="2" id="KW-0677">Repeat</keyword>
<dbReference type="SUPFAM" id="SSF90188">
    <property type="entry name" value="Somatomedin B domain"/>
    <property type="match status" value="5"/>
</dbReference>
<dbReference type="PRINTS" id="PR00023">
    <property type="entry name" value="ZPELLUCIDA"/>
</dbReference>
<dbReference type="AlphaFoldDB" id="A0A6A5E8X9"/>
<dbReference type="InterPro" id="IPR001507">
    <property type="entry name" value="ZP_dom"/>
</dbReference>
<dbReference type="PROSITE" id="PS50958">
    <property type="entry name" value="SMB_2"/>
    <property type="match status" value="6"/>
</dbReference>
<feature type="domain" description="SMB" evidence="9">
    <location>
        <begin position="254"/>
        <end position="293"/>
    </location>
</feature>
<feature type="compositionally biased region" description="Basic and acidic residues" evidence="6">
    <location>
        <begin position="811"/>
        <end position="827"/>
    </location>
</feature>
<dbReference type="InterPro" id="IPR042235">
    <property type="entry name" value="ZP-C_dom"/>
</dbReference>
<evidence type="ECO:0000313" key="12">
    <source>
        <dbReference type="Proteomes" id="UP000465112"/>
    </source>
</evidence>
<dbReference type="PANTHER" id="PTHR14002">
    <property type="entry name" value="ENDOGLIN/TGF-BETA RECEPTOR TYPE III"/>
    <property type="match status" value="1"/>
</dbReference>